<evidence type="ECO:0000256" key="1">
    <source>
        <dbReference type="ARBA" id="ARBA00007358"/>
    </source>
</evidence>
<dbReference type="OrthoDB" id="9815791at2"/>
<protein>
    <submittedName>
        <fullName evidence="5">Iron-containing alcohol dehydrogenase</fullName>
    </submittedName>
</protein>
<dbReference type="Gene3D" id="1.20.1090.10">
    <property type="entry name" value="Dehydroquinate synthase-like - alpha domain"/>
    <property type="match status" value="1"/>
</dbReference>
<evidence type="ECO:0000259" key="4">
    <source>
        <dbReference type="Pfam" id="PF25137"/>
    </source>
</evidence>
<gene>
    <name evidence="5" type="ORF">Dpep_1518</name>
</gene>
<dbReference type="InterPro" id="IPR045910">
    <property type="entry name" value="AdhA-like"/>
</dbReference>
<organism evidence="5 6">
    <name type="scientific">Dethiosulfovibrio peptidovorans DSM 11002</name>
    <dbReference type="NCBI Taxonomy" id="469381"/>
    <lineage>
        <taxon>Bacteria</taxon>
        <taxon>Thermotogati</taxon>
        <taxon>Synergistota</taxon>
        <taxon>Synergistia</taxon>
        <taxon>Synergistales</taxon>
        <taxon>Dethiosulfovibrionaceae</taxon>
        <taxon>Dethiosulfovibrio</taxon>
    </lineage>
</organism>
<comment type="similarity">
    <text evidence="1">Belongs to the iron-containing alcohol dehydrogenase family.</text>
</comment>
<dbReference type="Gene3D" id="3.40.50.1970">
    <property type="match status" value="1"/>
</dbReference>
<sequence length="406" mass="44025">MWDAKMPIHEIREIRAKTTVYLGVGAIAKIDDIVGDLKGKGIEKVLCVTGRGSYKKTGAWDHVTAAFEKHGVEHVLFDKIRPNPEADDVDAAAKMGRDFGAQAVVAIGGGSPIDAGKSAAILMEYKDQDARSLYEFKFTPEKAAPIVAINLTHGTGTEADRFAVVTIPEKEYKPAIAYDCIYPAYAIDDPALMTGLSAAQTRFTAIDAINHVTEAATTKVATPYTVLLAKEVVRLVAKYLPQALQNPDDLTARYYLLYASLIAGICFDNGLLHFTHALEHPLSGVKPDLAHGLGLAMILPAVLRQIYVAQPEVLAELYAPIVSDLKGIPAEADMMARKVERWLYDMGVTSKLSDEGYTDADIPKLVKLTQTTPSLDGLLSMAPVPAGADVIERIYRDSMNPYVCCC</sequence>
<proteinExistence type="inferred from homology"/>
<evidence type="ECO:0000259" key="3">
    <source>
        <dbReference type="Pfam" id="PF00465"/>
    </source>
</evidence>
<feature type="domain" description="Fe-containing alcohol dehydrogenase-like C-terminal" evidence="4">
    <location>
        <begin position="204"/>
        <end position="398"/>
    </location>
</feature>
<dbReference type="GO" id="GO:0046872">
    <property type="term" value="F:metal ion binding"/>
    <property type="evidence" value="ECO:0007669"/>
    <property type="project" value="InterPro"/>
</dbReference>
<comment type="caution">
    <text evidence="5">The sequence shown here is derived from an EMBL/GenBank/DDBJ whole genome shotgun (WGS) entry which is preliminary data.</text>
</comment>
<dbReference type="SUPFAM" id="SSF56796">
    <property type="entry name" value="Dehydroquinate synthase-like"/>
    <property type="match status" value="1"/>
</dbReference>
<keyword evidence="6" id="KW-1185">Reference proteome</keyword>
<accession>D2Z7U7</accession>
<dbReference type="EMBL" id="ABTR02000001">
    <property type="protein sequence ID" value="EFC91544.1"/>
    <property type="molecule type" value="Genomic_DNA"/>
</dbReference>
<dbReference type="eggNOG" id="COG1454">
    <property type="taxonomic scope" value="Bacteria"/>
</dbReference>
<dbReference type="PaxDb" id="469381-Dpep_1518"/>
<evidence type="ECO:0000313" key="5">
    <source>
        <dbReference type="EMBL" id="EFC91544.1"/>
    </source>
</evidence>
<name>D2Z7U7_9BACT</name>
<feature type="domain" description="Alcohol dehydrogenase iron-type/glycerol dehydrogenase GldA" evidence="3">
    <location>
        <begin position="18"/>
        <end position="190"/>
    </location>
</feature>
<dbReference type="FunFam" id="3.40.50.1970:FF:000003">
    <property type="entry name" value="Alcohol dehydrogenase, iron-containing"/>
    <property type="match status" value="1"/>
</dbReference>
<dbReference type="InterPro" id="IPR056798">
    <property type="entry name" value="ADH_Fe_C"/>
</dbReference>
<dbReference type="Pfam" id="PF25137">
    <property type="entry name" value="ADH_Fe_C"/>
    <property type="match status" value="1"/>
</dbReference>
<evidence type="ECO:0000256" key="2">
    <source>
        <dbReference type="ARBA" id="ARBA00023002"/>
    </source>
</evidence>
<dbReference type="STRING" id="469381.Dpep_1518"/>
<dbReference type="CDD" id="cd08186">
    <property type="entry name" value="Fe-ADH-like"/>
    <property type="match status" value="1"/>
</dbReference>
<dbReference type="Pfam" id="PF00465">
    <property type="entry name" value="Fe-ADH"/>
    <property type="match status" value="1"/>
</dbReference>
<dbReference type="AlphaFoldDB" id="D2Z7U7"/>
<dbReference type="PANTHER" id="PTHR11496:SF102">
    <property type="entry name" value="ALCOHOL DEHYDROGENASE 4"/>
    <property type="match status" value="1"/>
</dbReference>
<keyword evidence="2" id="KW-0560">Oxidoreductase</keyword>
<reference evidence="5 6" key="1">
    <citation type="journal article" date="2010" name="Stand. Genomic Sci.">
        <title>Permanent draft genome sequence of Dethiosulfovibrio peptidovorans type strain (SEBR 4207).</title>
        <authorList>
            <person name="Labutti K."/>
            <person name="Mayilraj S."/>
            <person name="Clum A."/>
            <person name="Lucas S."/>
            <person name="Glavina Del Rio T."/>
            <person name="Nolan M."/>
            <person name="Tice H."/>
            <person name="Cheng J.F."/>
            <person name="Pitluck S."/>
            <person name="Liolios K."/>
            <person name="Ivanova N."/>
            <person name="Mavromatis K."/>
            <person name="Mikhailova N."/>
            <person name="Pati A."/>
            <person name="Goodwin L."/>
            <person name="Chen A."/>
            <person name="Palaniappan K."/>
            <person name="Land M."/>
            <person name="Hauser L."/>
            <person name="Chang Y.J."/>
            <person name="Jeffries C.D."/>
            <person name="Rohde M."/>
            <person name="Spring S."/>
            <person name="Goker M."/>
            <person name="Woyke T."/>
            <person name="Bristow J."/>
            <person name="Eisen J.A."/>
            <person name="Markowitz V."/>
            <person name="Hugenholtz P."/>
            <person name="Kyrpides N.C."/>
            <person name="Klenk H.P."/>
            <person name="Lapidus A."/>
        </authorList>
    </citation>
    <scope>NUCLEOTIDE SEQUENCE [LARGE SCALE GENOMIC DNA]</scope>
    <source>
        <strain evidence="5 6">DSM 11002</strain>
    </source>
</reference>
<dbReference type="InterPro" id="IPR001670">
    <property type="entry name" value="ADH_Fe/GldA"/>
</dbReference>
<evidence type="ECO:0000313" key="6">
    <source>
        <dbReference type="Proteomes" id="UP000006427"/>
    </source>
</evidence>
<dbReference type="GO" id="GO:0004022">
    <property type="term" value="F:alcohol dehydrogenase (NAD+) activity"/>
    <property type="evidence" value="ECO:0007669"/>
    <property type="project" value="TreeGrafter"/>
</dbReference>
<dbReference type="Proteomes" id="UP000006427">
    <property type="component" value="Unassembled WGS sequence"/>
</dbReference>
<dbReference type="InterPro" id="IPR039697">
    <property type="entry name" value="Alcohol_dehydrogenase_Fe"/>
</dbReference>
<dbReference type="RefSeq" id="WP_005661011.1">
    <property type="nucleotide sequence ID" value="NZ_ABTR02000001.1"/>
</dbReference>
<dbReference type="PANTHER" id="PTHR11496">
    <property type="entry name" value="ALCOHOL DEHYDROGENASE"/>
    <property type="match status" value="1"/>
</dbReference>